<keyword evidence="6" id="KW-1185">Reference proteome</keyword>
<dbReference type="RefSeq" id="XP_018077979.1">
    <property type="nucleotide sequence ID" value="XM_018222138.1"/>
</dbReference>
<evidence type="ECO:0000259" key="4">
    <source>
        <dbReference type="Pfam" id="PF20778"/>
    </source>
</evidence>
<protein>
    <submittedName>
        <fullName evidence="5">Uncharacterized protein</fullName>
    </submittedName>
</protein>
<dbReference type="Proteomes" id="UP000070700">
    <property type="component" value="Unassembled WGS sequence"/>
</dbReference>
<sequence>MITRKPLRQHICLRCQRTLAKRSLRPQPSALSQTIPQRCRYSQQAAPKSDDEIGLDDNDTDVDKVEGGEYDTRRLLGKLRGHRGLFQREDLEELRGATALGDKAKVIILRDSIFRKYVLQQQKMKVMKPKHIDILGTLAEEKGLVGADEVTKNIEAFRPPEGEGIRDFAQLNELVSILDKGFTTSQLENYMKSFKNKREREKPIEPWKANDTHAPITQITPWLPGISDIEHYFDSDPLREYYRSSHTPKQVLALRLLRECWMVELPDLVDGIGQFEIKLRSGDIDLLLMGQYSVLDSIRNTHLLFEEERFDVFRSRSAIRVTTTNAKKYAIIEAIQESVKGIRRGVINLAALLTKKLSGRQVDKFMDTYLDDTALTCLGEITSTKIVRSSGKLLQVSCIENNPTATSSRVDVVRRLILTCSNFSSRLEHDLAIRQKQSASGALIDYSFTGGLNWRQRMRDWTRFVAPLSKEPAYTAQTISEPTLSSLPTTRSSDTETPTPAQDSEQRDSPLHWSKRYFTETSALMGTVLHSKPNKIDIGPKSTPMNTPGLVHAFSTKVPNLSRVLSKAGAPLKSKTIDRLVLRFQPNPFFLVVKRDRHSKYPSFKKSMPIGVEALSAFPSLEMTFSIDGNKNTKLEGVNAIMHEKKTDVMLPDSAVDIRFQQRITSRLTRKFLKPIKNFLAESQLSLASKGKLDTPPTITLPISAHLCQGEGFKLLGLKETDKHLEDREVQYLFAGLEVHSTLVFDWKDFRVCYTSIEAGKAGGRRAELKLRPVRGGAVVSEEDFVAAAYRLADMLGDGSGELVDLEDVRTVTTTEPKGGLMRSVPAKPKLLFSYFSGKFKINKGLGADTFNWEKSEQVMEEEDEGASDEDSAEISDNEDLDGAADVENELQGEFMQKQHNRWMESDKSE</sequence>
<dbReference type="InterPro" id="IPR048400">
    <property type="entry name" value="SLS1_N"/>
</dbReference>
<feature type="domain" description="SLS1 first KH" evidence="2">
    <location>
        <begin position="273"/>
        <end position="340"/>
    </location>
</feature>
<evidence type="ECO:0000259" key="3">
    <source>
        <dbReference type="Pfam" id="PF20776"/>
    </source>
</evidence>
<feature type="domain" description="SLS1 N-terminal" evidence="3">
    <location>
        <begin position="145"/>
        <end position="265"/>
    </location>
</feature>
<dbReference type="InParanoid" id="A0A194XUB1"/>
<dbReference type="OrthoDB" id="5392646at2759"/>
<dbReference type="Pfam" id="PF20776">
    <property type="entry name" value="SLS1_N"/>
    <property type="match status" value="1"/>
</dbReference>
<dbReference type="InterPro" id="IPR048401">
    <property type="entry name" value="SLS1_C"/>
</dbReference>
<accession>A0A194XUB1</accession>
<dbReference type="Pfam" id="PF14611">
    <property type="entry name" value="KH_SLS1_1"/>
    <property type="match status" value="1"/>
</dbReference>
<dbReference type="KEGG" id="psco:LY89DRAFT_777338"/>
<reference evidence="5 6" key="1">
    <citation type="submission" date="2015-10" db="EMBL/GenBank/DDBJ databases">
        <title>Full genome of DAOMC 229536 Phialocephala scopiformis, a fungal endophyte of spruce producing the potent anti-insectan compound rugulosin.</title>
        <authorList>
            <consortium name="DOE Joint Genome Institute"/>
            <person name="Walker A.K."/>
            <person name="Frasz S.L."/>
            <person name="Seifert K.A."/>
            <person name="Miller J.D."/>
            <person name="Mondo S.J."/>
            <person name="Labutti K."/>
            <person name="Lipzen A."/>
            <person name="Dockter R."/>
            <person name="Kennedy M."/>
            <person name="Grigoriev I.V."/>
            <person name="Spatafora J.W."/>
        </authorList>
    </citation>
    <scope>NUCLEOTIDE SEQUENCE [LARGE SCALE GENOMIC DNA]</scope>
    <source>
        <strain evidence="5 6">CBS 120377</strain>
    </source>
</reference>
<dbReference type="PANTHER" id="PTHR37919">
    <property type="entry name" value="PROTEIN CBG05606"/>
    <property type="match status" value="1"/>
</dbReference>
<feature type="compositionally biased region" description="Low complexity" evidence="1">
    <location>
        <begin position="478"/>
        <end position="492"/>
    </location>
</feature>
<proteinExistence type="predicted"/>
<evidence type="ECO:0000256" key="1">
    <source>
        <dbReference type="SAM" id="MobiDB-lite"/>
    </source>
</evidence>
<feature type="domain" description="SLS1 C-terminal" evidence="4">
    <location>
        <begin position="452"/>
        <end position="792"/>
    </location>
</feature>
<evidence type="ECO:0000259" key="2">
    <source>
        <dbReference type="Pfam" id="PF14611"/>
    </source>
</evidence>
<dbReference type="InterPro" id="IPR032741">
    <property type="entry name" value="Sls1_KH-1"/>
</dbReference>
<feature type="compositionally biased region" description="Polar residues" evidence="1">
    <location>
        <begin position="29"/>
        <end position="46"/>
    </location>
</feature>
<dbReference type="Pfam" id="PF20778">
    <property type="entry name" value="SLS1_C"/>
    <property type="match status" value="1"/>
</dbReference>
<feature type="region of interest" description="Disordered" evidence="1">
    <location>
        <begin position="24"/>
        <end position="61"/>
    </location>
</feature>
<evidence type="ECO:0000313" key="5">
    <source>
        <dbReference type="EMBL" id="KUJ23624.1"/>
    </source>
</evidence>
<feature type="region of interest" description="Disordered" evidence="1">
    <location>
        <begin position="475"/>
        <end position="512"/>
    </location>
</feature>
<name>A0A194XUB1_MOLSC</name>
<dbReference type="AlphaFoldDB" id="A0A194XUB1"/>
<dbReference type="EMBL" id="KQ947405">
    <property type="protein sequence ID" value="KUJ23624.1"/>
    <property type="molecule type" value="Genomic_DNA"/>
</dbReference>
<dbReference type="GeneID" id="28831864"/>
<organism evidence="5 6">
    <name type="scientific">Mollisia scopiformis</name>
    <name type="common">Conifer needle endophyte fungus</name>
    <name type="synonym">Phialocephala scopiformis</name>
    <dbReference type="NCBI Taxonomy" id="149040"/>
    <lineage>
        <taxon>Eukaryota</taxon>
        <taxon>Fungi</taxon>
        <taxon>Dikarya</taxon>
        <taxon>Ascomycota</taxon>
        <taxon>Pezizomycotina</taxon>
        <taxon>Leotiomycetes</taxon>
        <taxon>Helotiales</taxon>
        <taxon>Mollisiaceae</taxon>
        <taxon>Mollisia</taxon>
    </lineage>
</organism>
<feature type="region of interest" description="Disordered" evidence="1">
    <location>
        <begin position="857"/>
        <end position="889"/>
    </location>
</feature>
<evidence type="ECO:0000313" key="6">
    <source>
        <dbReference type="Proteomes" id="UP000070700"/>
    </source>
</evidence>
<feature type="compositionally biased region" description="Acidic residues" evidence="1">
    <location>
        <begin position="859"/>
        <end position="889"/>
    </location>
</feature>
<dbReference type="GO" id="GO:0005743">
    <property type="term" value="C:mitochondrial inner membrane"/>
    <property type="evidence" value="ECO:0007669"/>
    <property type="project" value="InterPro"/>
</dbReference>
<dbReference type="STRING" id="149040.A0A194XUB1"/>
<gene>
    <name evidence="5" type="ORF">LY89DRAFT_777338</name>
</gene>
<dbReference type="PANTHER" id="PTHR37919:SF2">
    <property type="entry name" value="EXPERA DOMAIN-CONTAINING PROTEIN"/>
    <property type="match status" value="1"/>
</dbReference>